<dbReference type="Proteomes" id="UP001209681">
    <property type="component" value="Unassembled WGS sequence"/>
</dbReference>
<accession>A0ABT3NDD0</accession>
<dbReference type="PROSITE" id="PS50943">
    <property type="entry name" value="HTH_CROC1"/>
    <property type="match status" value="1"/>
</dbReference>
<dbReference type="RefSeq" id="WP_265426410.1">
    <property type="nucleotide sequence ID" value="NZ_JAPFPW010000057.1"/>
</dbReference>
<protein>
    <submittedName>
        <fullName evidence="3">Helix-turn-helix transcriptional regulator</fullName>
    </submittedName>
</protein>
<sequence>MNEEKPHICQLIDRQLRELRIPPKALAADLGVSVSAVSRWRKDIVPESAKLPAICAFLQIDPQELLSLSQPEEGFLPAVSARHAEVPDDVDFALSRGNAKGKNMGRTVMDVYEERLQDMRLALERADRRNERLEDKLERMEERLDKQSVRIDSLQAENKELVSQIAAIKTENAALRSVLPDSLLPLKVSGE</sequence>
<comment type="caution">
    <text evidence="3">The sequence shown here is derived from an EMBL/GenBank/DDBJ whole genome shotgun (WGS) entry which is preliminary data.</text>
</comment>
<dbReference type="CDD" id="cd00093">
    <property type="entry name" value="HTH_XRE"/>
    <property type="match status" value="1"/>
</dbReference>
<feature type="coiled-coil region" evidence="1">
    <location>
        <begin position="109"/>
        <end position="171"/>
    </location>
</feature>
<reference evidence="3 4" key="1">
    <citation type="submission" date="2022-11" db="EMBL/GenBank/DDBJ databases">
        <title>Desulfobotulus tamanensis H1 sp. nov. - anaerobic, alkaliphilic, sulphate reducing bacterium isolated from terrestrial mud volcano.</title>
        <authorList>
            <person name="Frolova A."/>
            <person name="Merkel A.Y."/>
            <person name="Slobodkin A.I."/>
        </authorList>
    </citation>
    <scope>NUCLEOTIDE SEQUENCE [LARGE SCALE GENOMIC DNA]</scope>
    <source>
        <strain evidence="3 4">H1</strain>
    </source>
</reference>
<dbReference type="SUPFAM" id="SSF57997">
    <property type="entry name" value="Tropomyosin"/>
    <property type="match status" value="1"/>
</dbReference>
<gene>
    <name evidence="3" type="ORF">OOT00_15920</name>
</gene>
<keyword evidence="4" id="KW-1185">Reference proteome</keyword>
<evidence type="ECO:0000313" key="3">
    <source>
        <dbReference type="EMBL" id="MCW7755463.1"/>
    </source>
</evidence>
<proteinExistence type="predicted"/>
<evidence type="ECO:0000256" key="1">
    <source>
        <dbReference type="SAM" id="Coils"/>
    </source>
</evidence>
<name>A0ABT3NDD0_9BACT</name>
<keyword evidence="1" id="KW-0175">Coiled coil</keyword>
<feature type="domain" description="HTH cro/C1-type" evidence="2">
    <location>
        <begin position="24"/>
        <end position="65"/>
    </location>
</feature>
<dbReference type="SUPFAM" id="SSF47413">
    <property type="entry name" value="lambda repressor-like DNA-binding domains"/>
    <property type="match status" value="1"/>
</dbReference>
<dbReference type="Gene3D" id="1.10.260.40">
    <property type="entry name" value="lambda repressor-like DNA-binding domains"/>
    <property type="match status" value="1"/>
</dbReference>
<evidence type="ECO:0000313" key="4">
    <source>
        <dbReference type="Proteomes" id="UP001209681"/>
    </source>
</evidence>
<evidence type="ECO:0000259" key="2">
    <source>
        <dbReference type="PROSITE" id="PS50943"/>
    </source>
</evidence>
<dbReference type="InterPro" id="IPR010982">
    <property type="entry name" value="Lambda_DNA-bd_dom_sf"/>
</dbReference>
<organism evidence="3 4">
    <name type="scientific">Desulfobotulus pelophilus</name>
    <dbReference type="NCBI Taxonomy" id="2823377"/>
    <lineage>
        <taxon>Bacteria</taxon>
        <taxon>Pseudomonadati</taxon>
        <taxon>Thermodesulfobacteriota</taxon>
        <taxon>Desulfobacteria</taxon>
        <taxon>Desulfobacterales</taxon>
        <taxon>Desulfobacteraceae</taxon>
        <taxon>Desulfobotulus</taxon>
    </lineage>
</organism>
<dbReference type="EMBL" id="JAPFPW010000057">
    <property type="protein sequence ID" value="MCW7755463.1"/>
    <property type="molecule type" value="Genomic_DNA"/>
</dbReference>
<dbReference type="Pfam" id="PF13443">
    <property type="entry name" value="HTH_26"/>
    <property type="match status" value="1"/>
</dbReference>
<dbReference type="InterPro" id="IPR001387">
    <property type="entry name" value="Cro/C1-type_HTH"/>
</dbReference>
<dbReference type="SMART" id="SM00530">
    <property type="entry name" value="HTH_XRE"/>
    <property type="match status" value="1"/>
</dbReference>